<comment type="similarity">
    <text evidence="2">Belongs to the oxidase-dependent Fe transporter (OFeT) (TC 9.A.10.1) family.</text>
</comment>
<protein>
    <submittedName>
        <fullName evidence="8">Uncharacterized protein</fullName>
    </submittedName>
</protein>
<evidence type="ECO:0000256" key="7">
    <source>
        <dbReference type="SAM" id="SignalP"/>
    </source>
</evidence>
<accession>A0ABW5PB58</accession>
<comment type="subcellular location">
    <subcellularLocation>
        <location evidence="1">Membrane</location>
        <topology evidence="1">Multi-pass membrane protein</topology>
    </subcellularLocation>
</comment>
<sequence>MIRTLIVIWAIALLLLPALQPAAAADPISPKTKNELVSLSSDALIHAGDGNWDAVKNTLNHIESNWIDMAADDSKQAAGVTEALSLAQKAVQDAKTDPAAASKAVSALVKSLDTYLSSGEEQNQSSSLKNELESMLPFIKDTLAKVQSSDWTGANTSYNGFVTEWGKAEAAIRKADSRLYGKIEVKLSGVRIALNTDPTDQERAQSQLQSLMEGAETIIFYVGMASSIETSKLVLGTGSAAAVLAVFAFIVLKASTAIPVRPFFRLAGLLLYNMAFKFLGVGIHALQVSNTISAHTSGSLPDIEALGMYNSWEVFIPQMTVLLIILINILRIEWNKRDAAVASA</sequence>
<name>A0ABW5PB58_9BACL</name>
<keyword evidence="9" id="KW-1185">Reference proteome</keyword>
<evidence type="ECO:0000256" key="2">
    <source>
        <dbReference type="ARBA" id="ARBA00008333"/>
    </source>
</evidence>
<evidence type="ECO:0000256" key="1">
    <source>
        <dbReference type="ARBA" id="ARBA00004141"/>
    </source>
</evidence>
<organism evidence="8 9">
    <name type="scientific">Paenibacillus gansuensis</name>
    <dbReference type="NCBI Taxonomy" id="306542"/>
    <lineage>
        <taxon>Bacteria</taxon>
        <taxon>Bacillati</taxon>
        <taxon>Bacillota</taxon>
        <taxon>Bacilli</taxon>
        <taxon>Bacillales</taxon>
        <taxon>Paenibacillaceae</taxon>
        <taxon>Paenibacillus</taxon>
    </lineage>
</organism>
<proteinExistence type="inferred from homology"/>
<reference evidence="9" key="1">
    <citation type="journal article" date="2019" name="Int. J. Syst. Evol. Microbiol.">
        <title>The Global Catalogue of Microorganisms (GCM) 10K type strain sequencing project: providing services to taxonomists for standard genome sequencing and annotation.</title>
        <authorList>
            <consortium name="The Broad Institute Genomics Platform"/>
            <consortium name="The Broad Institute Genome Sequencing Center for Infectious Disease"/>
            <person name="Wu L."/>
            <person name="Ma J."/>
        </authorList>
    </citation>
    <scope>NUCLEOTIDE SEQUENCE [LARGE SCALE GENOMIC DNA]</scope>
    <source>
        <strain evidence="9">KCTC 3950</strain>
    </source>
</reference>
<feature type="chain" id="PRO_5046047910" evidence="7">
    <location>
        <begin position="25"/>
        <end position="344"/>
    </location>
</feature>
<comment type="caution">
    <text evidence="8">The sequence shown here is derived from an EMBL/GenBank/DDBJ whole genome shotgun (WGS) entry which is preliminary data.</text>
</comment>
<keyword evidence="3 6" id="KW-0812">Transmembrane</keyword>
<dbReference type="PANTHER" id="PTHR31632">
    <property type="entry name" value="IRON TRANSPORTER FTH1"/>
    <property type="match status" value="1"/>
</dbReference>
<gene>
    <name evidence="8" type="ORF">ACFSUF_08845</name>
</gene>
<feature type="signal peptide" evidence="7">
    <location>
        <begin position="1"/>
        <end position="24"/>
    </location>
</feature>
<keyword evidence="4 6" id="KW-1133">Transmembrane helix</keyword>
<dbReference type="EMBL" id="JBHUME010000007">
    <property type="protein sequence ID" value="MFD2612527.1"/>
    <property type="molecule type" value="Genomic_DNA"/>
</dbReference>
<dbReference type="RefSeq" id="WP_377602163.1">
    <property type="nucleotide sequence ID" value="NZ_JBHUME010000007.1"/>
</dbReference>
<feature type="transmembrane region" description="Helical" evidence="6">
    <location>
        <begin position="233"/>
        <end position="252"/>
    </location>
</feature>
<dbReference type="Proteomes" id="UP001597541">
    <property type="component" value="Unassembled WGS sequence"/>
</dbReference>
<keyword evidence="5 6" id="KW-0472">Membrane</keyword>
<evidence type="ECO:0000313" key="8">
    <source>
        <dbReference type="EMBL" id="MFD2612527.1"/>
    </source>
</evidence>
<dbReference type="PANTHER" id="PTHR31632:SF2">
    <property type="entry name" value="PLASMA MEMBRANE IRON PERMEASE"/>
    <property type="match status" value="1"/>
</dbReference>
<evidence type="ECO:0000256" key="3">
    <source>
        <dbReference type="ARBA" id="ARBA00022692"/>
    </source>
</evidence>
<feature type="transmembrane region" description="Helical" evidence="6">
    <location>
        <begin position="264"/>
        <end position="286"/>
    </location>
</feature>
<evidence type="ECO:0000313" key="9">
    <source>
        <dbReference type="Proteomes" id="UP001597541"/>
    </source>
</evidence>
<feature type="transmembrane region" description="Helical" evidence="6">
    <location>
        <begin position="306"/>
        <end position="330"/>
    </location>
</feature>
<evidence type="ECO:0000256" key="4">
    <source>
        <dbReference type="ARBA" id="ARBA00022989"/>
    </source>
</evidence>
<keyword evidence="7" id="KW-0732">Signal</keyword>
<evidence type="ECO:0000256" key="6">
    <source>
        <dbReference type="SAM" id="Phobius"/>
    </source>
</evidence>
<evidence type="ECO:0000256" key="5">
    <source>
        <dbReference type="ARBA" id="ARBA00023136"/>
    </source>
</evidence>
<dbReference type="InterPro" id="IPR004923">
    <property type="entry name" value="FTR1/Fip1/EfeU"/>
</dbReference>